<dbReference type="STRING" id="1618358.UX80_C0019G0002"/>
<keyword evidence="1" id="KW-0812">Transmembrane</keyword>
<gene>
    <name evidence="2" type="ORF">UX80_C0019G0002</name>
</gene>
<sequence length="104" mass="10736">MLPPTISDLETVFSSVISLALTAAGLAAFVMLIVGGFQFLTAGGDKETTQKAQKTLTYAITGLVVALSAWILLNFLGNFLGLDFSTFSICLPGFAPAGLSSGCL</sequence>
<name>A0A0G1UHX2_9BACT</name>
<comment type="caution">
    <text evidence="2">The sequence shown here is derived from an EMBL/GenBank/DDBJ whole genome shotgun (WGS) entry which is preliminary data.</text>
</comment>
<feature type="transmembrane region" description="Helical" evidence="1">
    <location>
        <begin position="55"/>
        <end position="76"/>
    </location>
</feature>
<dbReference type="Pfam" id="PF18895">
    <property type="entry name" value="T4SS_pilin"/>
    <property type="match status" value="1"/>
</dbReference>
<dbReference type="AlphaFoldDB" id="A0A0G1UHX2"/>
<reference evidence="2 3" key="1">
    <citation type="journal article" date="2015" name="Nature">
        <title>rRNA introns, odd ribosomes, and small enigmatic genomes across a large radiation of phyla.</title>
        <authorList>
            <person name="Brown C.T."/>
            <person name="Hug L.A."/>
            <person name="Thomas B.C."/>
            <person name="Sharon I."/>
            <person name="Castelle C.J."/>
            <person name="Singh A."/>
            <person name="Wilkins M.J."/>
            <person name="Williams K.H."/>
            <person name="Banfield J.F."/>
        </authorList>
    </citation>
    <scope>NUCLEOTIDE SEQUENCE [LARGE SCALE GENOMIC DNA]</scope>
</reference>
<dbReference type="InterPro" id="IPR043993">
    <property type="entry name" value="T4SS_pilin"/>
</dbReference>
<feature type="transmembrane region" description="Helical" evidence="1">
    <location>
        <begin position="12"/>
        <end position="34"/>
    </location>
</feature>
<keyword evidence="1" id="KW-0472">Membrane</keyword>
<keyword evidence="1" id="KW-1133">Transmembrane helix</keyword>
<proteinExistence type="predicted"/>
<dbReference type="Proteomes" id="UP000034307">
    <property type="component" value="Unassembled WGS sequence"/>
</dbReference>
<evidence type="ECO:0000313" key="3">
    <source>
        <dbReference type="Proteomes" id="UP000034307"/>
    </source>
</evidence>
<evidence type="ECO:0000313" key="2">
    <source>
        <dbReference type="EMBL" id="KKU57310.1"/>
    </source>
</evidence>
<protein>
    <submittedName>
        <fullName evidence="2">Uncharacterized protein</fullName>
    </submittedName>
</protein>
<accession>A0A0G1UHX2</accession>
<organism evidence="2 3">
    <name type="scientific">Candidatus Amesbacteria bacterium GW2011_GWA2_47_11b</name>
    <dbReference type="NCBI Taxonomy" id="1618358"/>
    <lineage>
        <taxon>Bacteria</taxon>
        <taxon>Candidatus Amesiibacteriota</taxon>
    </lineage>
</organism>
<evidence type="ECO:0000256" key="1">
    <source>
        <dbReference type="SAM" id="Phobius"/>
    </source>
</evidence>
<dbReference type="EMBL" id="LCNO01000019">
    <property type="protein sequence ID" value="KKU57310.1"/>
    <property type="molecule type" value="Genomic_DNA"/>
</dbReference>